<name>A0A4R3LDU2_9GAMM</name>
<keyword evidence="2" id="KW-1185">Reference proteome</keyword>
<gene>
    <name evidence="1" type="ORF">EDC25_11216</name>
</gene>
<dbReference type="EMBL" id="SMAF01000012">
    <property type="protein sequence ID" value="TCS97535.1"/>
    <property type="molecule type" value="Genomic_DNA"/>
</dbReference>
<evidence type="ECO:0000313" key="2">
    <source>
        <dbReference type="Proteomes" id="UP000294599"/>
    </source>
</evidence>
<sequence>MSVTFTLQSPSTVQILASIGALTTNPTAGYYADVDAVIYVNDAYLPQGGWNRIQIGNFASNPSLHAVSINTVTALPAGTHTIDLRTRRVLGNVGVDIGGNAALDVNPGELTVVIFEGTGTRALLSDKDPRQPRN</sequence>
<dbReference type="Proteomes" id="UP000294599">
    <property type="component" value="Unassembled WGS sequence"/>
</dbReference>
<protein>
    <submittedName>
        <fullName evidence="1">Uncharacterized protein</fullName>
    </submittedName>
</protein>
<dbReference type="RefSeq" id="WP_240639729.1">
    <property type="nucleotide sequence ID" value="NZ_JBHLWF010000014.1"/>
</dbReference>
<dbReference type="AlphaFoldDB" id="A0A4R3LDU2"/>
<proteinExistence type="predicted"/>
<comment type="caution">
    <text evidence="1">The sequence shown here is derived from an EMBL/GenBank/DDBJ whole genome shotgun (WGS) entry which is preliminary data.</text>
</comment>
<reference evidence="1 2" key="1">
    <citation type="submission" date="2019-03" db="EMBL/GenBank/DDBJ databases">
        <title>Genomic Encyclopedia of Type Strains, Phase IV (KMG-IV): sequencing the most valuable type-strain genomes for metagenomic binning, comparative biology and taxonomic classification.</title>
        <authorList>
            <person name="Goeker M."/>
        </authorList>
    </citation>
    <scope>NUCLEOTIDE SEQUENCE [LARGE SCALE GENOMIC DNA]</scope>
    <source>
        <strain evidence="1 2">DSM 21944</strain>
    </source>
</reference>
<organism evidence="1 2">
    <name type="scientific">Pseudofulvimonas gallinarii</name>
    <dbReference type="NCBI Taxonomy" id="634155"/>
    <lineage>
        <taxon>Bacteria</taxon>
        <taxon>Pseudomonadati</taxon>
        <taxon>Pseudomonadota</taxon>
        <taxon>Gammaproteobacteria</taxon>
        <taxon>Lysobacterales</taxon>
        <taxon>Rhodanobacteraceae</taxon>
        <taxon>Pseudofulvimonas</taxon>
    </lineage>
</organism>
<evidence type="ECO:0000313" key="1">
    <source>
        <dbReference type="EMBL" id="TCS97535.1"/>
    </source>
</evidence>
<accession>A0A4R3LDU2</accession>